<keyword evidence="1" id="KW-1185">Reference proteome</keyword>
<sequence>MDNKKYETFIRFNELWNSKRNALFNEISHLDEKAKGLQVELLEIQKHLKKCKESDEKFEEKYLPSFSEAIENGNTIVDECEERLKEKRSQ</sequence>
<organism evidence="1 2">
    <name type="scientific">Strongyloides venezuelensis</name>
    <name type="common">Threadworm</name>
    <dbReference type="NCBI Taxonomy" id="75913"/>
    <lineage>
        <taxon>Eukaryota</taxon>
        <taxon>Metazoa</taxon>
        <taxon>Ecdysozoa</taxon>
        <taxon>Nematoda</taxon>
        <taxon>Chromadorea</taxon>
        <taxon>Rhabditida</taxon>
        <taxon>Tylenchina</taxon>
        <taxon>Panagrolaimomorpha</taxon>
        <taxon>Strongyloidoidea</taxon>
        <taxon>Strongyloididae</taxon>
        <taxon>Strongyloides</taxon>
    </lineage>
</organism>
<dbReference type="AlphaFoldDB" id="A0A0K0FT01"/>
<accession>A0A0K0FT01</accession>
<reference evidence="2" key="2">
    <citation type="submission" date="2015-08" db="UniProtKB">
        <authorList>
            <consortium name="WormBaseParasite"/>
        </authorList>
    </citation>
    <scope>IDENTIFICATION</scope>
</reference>
<evidence type="ECO:0000313" key="1">
    <source>
        <dbReference type="Proteomes" id="UP000035680"/>
    </source>
</evidence>
<dbReference type="Proteomes" id="UP000035680">
    <property type="component" value="Unassembled WGS sequence"/>
</dbReference>
<dbReference type="WBParaSite" id="SVE_1453500.1">
    <property type="protein sequence ID" value="SVE_1453500.1"/>
    <property type="gene ID" value="SVE_1453500"/>
</dbReference>
<reference evidence="1" key="1">
    <citation type="submission" date="2014-07" db="EMBL/GenBank/DDBJ databases">
        <authorList>
            <person name="Martin A.A"/>
            <person name="De Silva N."/>
        </authorList>
    </citation>
    <scope>NUCLEOTIDE SEQUENCE</scope>
</reference>
<proteinExistence type="predicted"/>
<name>A0A0K0FT01_STRVS</name>
<evidence type="ECO:0000313" key="2">
    <source>
        <dbReference type="WBParaSite" id="SVE_1453500.1"/>
    </source>
</evidence>
<protein>
    <submittedName>
        <fullName evidence="2">Uncharacterized protein</fullName>
    </submittedName>
</protein>